<dbReference type="EMBL" id="STGJ01000014">
    <property type="protein sequence ID" value="TIC80286.1"/>
    <property type="molecule type" value="Genomic_DNA"/>
</dbReference>
<evidence type="ECO:0000313" key="3">
    <source>
        <dbReference type="Proteomes" id="UP000308891"/>
    </source>
</evidence>
<keyword evidence="3" id="KW-1185">Reference proteome</keyword>
<dbReference type="InterPro" id="IPR055705">
    <property type="entry name" value="DUF7281"/>
</dbReference>
<proteinExistence type="predicted"/>
<reference evidence="2 3" key="1">
    <citation type="submission" date="2019-04" db="EMBL/GenBank/DDBJ databases">
        <title>Crenobacter sp. nov.</title>
        <authorList>
            <person name="Shi S."/>
        </authorList>
    </citation>
    <scope>NUCLEOTIDE SEQUENCE [LARGE SCALE GENOMIC DNA]</scope>
    <source>
        <strain evidence="2 3">GY 70310</strain>
    </source>
</reference>
<gene>
    <name evidence="2" type="ORF">E5K04_12315</name>
</gene>
<feature type="domain" description="DUF7281" evidence="1">
    <location>
        <begin position="148"/>
        <end position="281"/>
    </location>
</feature>
<dbReference type="Proteomes" id="UP000308891">
    <property type="component" value="Unassembled WGS sequence"/>
</dbReference>
<dbReference type="Pfam" id="PF23947">
    <property type="entry name" value="DUF7281"/>
    <property type="match status" value="1"/>
</dbReference>
<evidence type="ECO:0000259" key="1">
    <source>
        <dbReference type="Pfam" id="PF23947"/>
    </source>
</evidence>
<comment type="caution">
    <text evidence="2">The sequence shown here is derived from an EMBL/GenBank/DDBJ whole genome shotgun (WGS) entry which is preliminary data.</text>
</comment>
<evidence type="ECO:0000313" key="2">
    <source>
        <dbReference type="EMBL" id="TIC80286.1"/>
    </source>
</evidence>
<organism evidence="2 3">
    <name type="scientific">Crenobacter intestini</name>
    <dbReference type="NCBI Taxonomy" id="2563443"/>
    <lineage>
        <taxon>Bacteria</taxon>
        <taxon>Pseudomonadati</taxon>
        <taxon>Pseudomonadota</taxon>
        <taxon>Betaproteobacteria</taxon>
        <taxon>Neisseriales</taxon>
        <taxon>Neisseriaceae</taxon>
        <taxon>Crenobacter</taxon>
    </lineage>
</organism>
<accession>A0A4T0UP27</accession>
<dbReference type="OrthoDB" id="8587166at2"/>
<dbReference type="RefSeq" id="WP_136554528.1">
    <property type="nucleotide sequence ID" value="NZ_STGJ01000014.1"/>
</dbReference>
<dbReference type="AlphaFoldDB" id="A0A4T0UP27"/>
<protein>
    <recommendedName>
        <fullName evidence="1">DUF7281 domain-containing protein</fullName>
    </recommendedName>
</protein>
<sequence>MTDRTLLAALSKFRGHAELPVSQFTKAQQFVLDRFAGQTRALLRKAQGRGGVYQVLQQEILAAHLNALSPGGSADLGGLPARARHIANARNSKSAAHRHDKYNLLFKACSAQVSWKETQAATLLPLSDHTRDFGVAALSITPSDHWQTDQDLWLVENQALFDRTDWLPTATKGSIAYYGGQLNGVLLAWMATRERAPRVILFPDYDGVGFANYTRLHQLLGERCTFWLMPDWREKLAVYGNRQLWQDTRAELERVQPQLPSSLNELLEQMAIQGLALEQESVWLD</sequence>
<name>A0A4T0UP27_9NEIS</name>